<dbReference type="AlphaFoldDB" id="A0A820PRS2"/>
<keyword evidence="2" id="KW-0342">GTP-binding</keyword>
<keyword evidence="1" id="KW-0547">Nucleotide-binding</keyword>
<dbReference type="PANTHER" id="PTHR11089">
    <property type="entry name" value="GTP-BINDING PROTEIN-RELATED"/>
    <property type="match status" value="1"/>
</dbReference>
<dbReference type="EMBL" id="CAJOAY010028599">
    <property type="protein sequence ID" value="CAF4407013.1"/>
    <property type="molecule type" value="Genomic_DNA"/>
</dbReference>
<dbReference type="GO" id="GO:0005730">
    <property type="term" value="C:nucleolus"/>
    <property type="evidence" value="ECO:0007669"/>
    <property type="project" value="TreeGrafter"/>
</dbReference>
<evidence type="ECO:0000313" key="4">
    <source>
        <dbReference type="Proteomes" id="UP000663881"/>
    </source>
</evidence>
<gene>
    <name evidence="3" type="ORF">OKA104_LOCUS51722</name>
</gene>
<proteinExistence type="predicted"/>
<dbReference type="Proteomes" id="UP000663881">
    <property type="component" value="Unassembled WGS sequence"/>
</dbReference>
<reference evidence="3" key="1">
    <citation type="submission" date="2021-02" db="EMBL/GenBank/DDBJ databases">
        <authorList>
            <person name="Nowell W R."/>
        </authorList>
    </citation>
    <scope>NUCLEOTIDE SEQUENCE</scope>
</reference>
<organism evidence="3 4">
    <name type="scientific">Adineta steineri</name>
    <dbReference type="NCBI Taxonomy" id="433720"/>
    <lineage>
        <taxon>Eukaryota</taxon>
        <taxon>Metazoa</taxon>
        <taxon>Spiralia</taxon>
        <taxon>Gnathifera</taxon>
        <taxon>Rotifera</taxon>
        <taxon>Eurotatoria</taxon>
        <taxon>Bdelloidea</taxon>
        <taxon>Adinetida</taxon>
        <taxon>Adinetidae</taxon>
        <taxon>Adineta</taxon>
    </lineage>
</organism>
<accession>A0A820PRS2</accession>
<evidence type="ECO:0000256" key="1">
    <source>
        <dbReference type="ARBA" id="ARBA00022741"/>
    </source>
</evidence>
<name>A0A820PRS2_9BILA</name>
<dbReference type="GO" id="GO:0005525">
    <property type="term" value="F:GTP binding"/>
    <property type="evidence" value="ECO:0007669"/>
    <property type="project" value="UniProtKB-KW"/>
</dbReference>
<feature type="non-terminal residue" evidence="3">
    <location>
        <position position="1"/>
    </location>
</feature>
<dbReference type="InterPro" id="IPR050755">
    <property type="entry name" value="TRAFAC_YlqF/YawG_RiboMat"/>
</dbReference>
<evidence type="ECO:0000256" key="2">
    <source>
        <dbReference type="ARBA" id="ARBA00023134"/>
    </source>
</evidence>
<protein>
    <submittedName>
        <fullName evidence="3">Uncharacterized protein</fullName>
    </submittedName>
</protein>
<feature type="non-terminal residue" evidence="3">
    <location>
        <position position="54"/>
    </location>
</feature>
<sequence length="54" mass="6105">QMQTIKLDKLIKLFDSPGIVMSKDTDPASLVLRNCVRIETIENPVPPIELLRKS</sequence>
<dbReference type="PANTHER" id="PTHR11089:SF30">
    <property type="entry name" value="GUANINE NUCLEOTIDE-BINDING PROTEIN-LIKE 3 HOMOLOG"/>
    <property type="match status" value="1"/>
</dbReference>
<comment type="caution">
    <text evidence="3">The sequence shown here is derived from an EMBL/GenBank/DDBJ whole genome shotgun (WGS) entry which is preliminary data.</text>
</comment>
<evidence type="ECO:0000313" key="3">
    <source>
        <dbReference type="EMBL" id="CAF4407013.1"/>
    </source>
</evidence>